<proteinExistence type="inferred from homology"/>
<keyword evidence="7" id="KW-0813">Transport</keyword>
<dbReference type="InterPro" id="IPR003400">
    <property type="entry name" value="ExbD"/>
</dbReference>
<evidence type="ECO:0000256" key="5">
    <source>
        <dbReference type="ARBA" id="ARBA00022989"/>
    </source>
</evidence>
<keyword evidence="5 8" id="KW-1133">Transmembrane helix</keyword>
<dbReference type="PANTHER" id="PTHR30558:SF3">
    <property type="entry name" value="BIOPOLYMER TRANSPORT PROTEIN EXBD-RELATED"/>
    <property type="match status" value="1"/>
</dbReference>
<keyword evidence="7" id="KW-0653">Protein transport</keyword>
<keyword evidence="4 7" id="KW-0812">Transmembrane</keyword>
<evidence type="ECO:0000256" key="7">
    <source>
        <dbReference type="RuleBase" id="RU003879"/>
    </source>
</evidence>
<reference evidence="9 10" key="1">
    <citation type="submission" date="2022-06" db="EMBL/GenBank/DDBJ databases">
        <title>Thiomicrohabdus sp. nov, an obligately chemolithoautotrophic, sulfur-oxidizing bacterium isolated from beach of Guanyin Mountain. Amoy.</title>
        <authorList>
            <person name="Zhu H."/>
        </authorList>
    </citation>
    <scope>NUCLEOTIDE SEQUENCE [LARGE SCALE GENOMIC DNA]</scope>
    <source>
        <strain evidence="9 10">XGS-01</strain>
    </source>
</reference>
<keyword evidence="6 8" id="KW-0472">Membrane</keyword>
<gene>
    <name evidence="9" type="ORF">NR989_02695</name>
</gene>
<keyword evidence="3" id="KW-1003">Cell membrane</keyword>
<evidence type="ECO:0000256" key="4">
    <source>
        <dbReference type="ARBA" id="ARBA00022692"/>
    </source>
</evidence>
<dbReference type="RefSeq" id="WP_275595431.1">
    <property type="nucleotide sequence ID" value="NZ_CP102381.1"/>
</dbReference>
<evidence type="ECO:0000256" key="1">
    <source>
        <dbReference type="ARBA" id="ARBA00004162"/>
    </source>
</evidence>
<sequence length="150" mass="17081">MQLTYTAKKRKISLTALIDVVFILLMFFMLTTQFVQWQSIPLQISQSQTTNNQDSMINALIIDQHGQITFTGNSEIAAHFAQPKYFKDFTQAEFRKMTLDQEVKLHPYSQTTVKTVIEAIDYFKSIGIQLSIGSEIIESNQVIGPVESLL</sequence>
<feature type="transmembrane region" description="Helical" evidence="8">
    <location>
        <begin position="12"/>
        <end position="35"/>
    </location>
</feature>
<evidence type="ECO:0000256" key="6">
    <source>
        <dbReference type="ARBA" id="ARBA00023136"/>
    </source>
</evidence>
<organism evidence="9 10">
    <name type="scientific">Thiomicrorhabdus lithotrophica</name>
    <dbReference type="NCBI Taxonomy" id="2949997"/>
    <lineage>
        <taxon>Bacteria</taxon>
        <taxon>Pseudomonadati</taxon>
        <taxon>Pseudomonadota</taxon>
        <taxon>Gammaproteobacteria</taxon>
        <taxon>Thiotrichales</taxon>
        <taxon>Piscirickettsiaceae</taxon>
        <taxon>Thiomicrorhabdus</taxon>
    </lineage>
</organism>
<evidence type="ECO:0000256" key="8">
    <source>
        <dbReference type="SAM" id="Phobius"/>
    </source>
</evidence>
<evidence type="ECO:0000313" key="9">
    <source>
        <dbReference type="EMBL" id="WEJ63177.1"/>
    </source>
</evidence>
<accession>A0ABY8CCG4</accession>
<dbReference type="PANTHER" id="PTHR30558">
    <property type="entry name" value="EXBD MEMBRANE COMPONENT OF PMF-DRIVEN MACROMOLECULE IMPORT SYSTEM"/>
    <property type="match status" value="1"/>
</dbReference>
<dbReference type="Pfam" id="PF02472">
    <property type="entry name" value="ExbD"/>
    <property type="match status" value="1"/>
</dbReference>
<dbReference type="Proteomes" id="UP001222275">
    <property type="component" value="Chromosome"/>
</dbReference>
<comment type="subcellular location">
    <subcellularLocation>
        <location evidence="1">Cell membrane</location>
        <topology evidence="1">Single-pass membrane protein</topology>
    </subcellularLocation>
    <subcellularLocation>
        <location evidence="7">Cell membrane</location>
        <topology evidence="7">Single-pass type II membrane protein</topology>
    </subcellularLocation>
</comment>
<protein>
    <submittedName>
        <fullName evidence="9">Biopolymer transporter ExbD</fullName>
    </submittedName>
</protein>
<keyword evidence="10" id="KW-1185">Reference proteome</keyword>
<evidence type="ECO:0000256" key="2">
    <source>
        <dbReference type="ARBA" id="ARBA00005811"/>
    </source>
</evidence>
<comment type="similarity">
    <text evidence="2 7">Belongs to the ExbD/TolR family.</text>
</comment>
<evidence type="ECO:0000256" key="3">
    <source>
        <dbReference type="ARBA" id="ARBA00022475"/>
    </source>
</evidence>
<evidence type="ECO:0000313" key="10">
    <source>
        <dbReference type="Proteomes" id="UP001222275"/>
    </source>
</evidence>
<name>A0ABY8CCG4_9GAMM</name>
<dbReference type="EMBL" id="CP102381">
    <property type="protein sequence ID" value="WEJ63177.1"/>
    <property type="molecule type" value="Genomic_DNA"/>
</dbReference>